<keyword evidence="3" id="KW-1185">Reference proteome</keyword>
<proteinExistence type="predicted"/>
<gene>
    <name evidence="2" type="ORF">JS528_11325</name>
</gene>
<name>A0ABS5UTT4_9BIFI</name>
<evidence type="ECO:0000256" key="1">
    <source>
        <dbReference type="SAM" id="MobiDB-lite"/>
    </source>
</evidence>
<comment type="caution">
    <text evidence="2">The sequence shown here is derived from an EMBL/GenBank/DDBJ whole genome shotgun (WGS) entry which is preliminary data.</text>
</comment>
<organism evidence="2 3">
    <name type="scientific">Bifidobacterium santillanense</name>
    <dbReference type="NCBI Taxonomy" id="2809028"/>
    <lineage>
        <taxon>Bacteria</taxon>
        <taxon>Bacillati</taxon>
        <taxon>Actinomycetota</taxon>
        <taxon>Actinomycetes</taxon>
        <taxon>Bifidobacteriales</taxon>
        <taxon>Bifidobacteriaceae</taxon>
        <taxon>Bifidobacterium</taxon>
    </lineage>
</organism>
<accession>A0ABS5UTT4</accession>
<dbReference type="Proteomes" id="UP000773064">
    <property type="component" value="Unassembled WGS sequence"/>
</dbReference>
<evidence type="ECO:0000313" key="2">
    <source>
        <dbReference type="EMBL" id="MBT1173908.1"/>
    </source>
</evidence>
<dbReference type="RefSeq" id="WP_214359142.1">
    <property type="nucleotide sequence ID" value="NZ_JAFEJS010000021.1"/>
</dbReference>
<evidence type="ECO:0000313" key="3">
    <source>
        <dbReference type="Proteomes" id="UP000773064"/>
    </source>
</evidence>
<dbReference type="EMBL" id="JAFEJS010000021">
    <property type="protein sequence ID" value="MBT1173908.1"/>
    <property type="molecule type" value="Genomic_DNA"/>
</dbReference>
<sequence length="597" mass="65985">MTSTSIRTAVPSPLAVPPRRSASETRVVPSHAVSPLVPREAEGFVHVVRAGEVEQLVEFLGDPDRTLAAVVATRCGRPLRCRLNMQRVARDLRGVATVFELESVNATWEFCDALPEHAKVYNGFARLYPSGVAWLDDPDSLPNVYGGFTDDVISDRTESLIEDAIGMLAGDGYSTETPVAAAPGLTPATVRMEGTCGDRGLGRLFDGTLVSVKVPDDAVGVPADHVFADGQMVRGMLDPDSRVVSGVRMLDADRAIAGYVDGAIVLVRVDRVRRDYCMVSLYPGRTVCVDAKDALDGRFTPEDDLRTYVREGDVRPMTIITRGKGRNDWRMRFANSREALSRALPAPILVTGGVPWLQILDVRTQSDGVPNVHDLRRMLMHDETIEPSALVPSGADATSARVIRTLLELVDGEHRRGRRLQRKLDDARRQNESLRDYGQEQRRMRAHAGTQYRTMRGLFLDDADRVHAERDRFDAWIREAWALRFSAEDKARYPLPGKWSYCDDFFETMERTVIDRQDVVEAAVEVLVGLAAQSKSRDCHPLRVGAGGDNAVRLGPNGDPIYRIRLDQGASARRLHYTVGAGGFVTFLSVGVHDEDL</sequence>
<reference evidence="2 3" key="1">
    <citation type="journal article" date="2021" name="Environ. Microbiol.">
        <title>Genetic insights into the dark matter of the mammalian gut microbiota through targeted genome reconstruction.</title>
        <authorList>
            <person name="Lugli G.A."/>
            <person name="Alessandri G."/>
            <person name="Milani C."/>
            <person name="Viappiani A."/>
            <person name="Fontana F."/>
            <person name="Tarracchini C."/>
            <person name="Mancabelli L."/>
            <person name="Argentini C."/>
            <person name="Ruiz L."/>
            <person name="Margolles A."/>
            <person name="van Sinderen D."/>
            <person name="Turroni F."/>
            <person name="Ventura M."/>
        </authorList>
    </citation>
    <scope>NUCLEOTIDE SEQUENCE [LARGE SCALE GENOMIC DNA]</scope>
    <source>
        <strain evidence="2 3">MA2</strain>
    </source>
</reference>
<feature type="region of interest" description="Disordered" evidence="1">
    <location>
        <begin position="1"/>
        <end position="27"/>
    </location>
</feature>
<protein>
    <submittedName>
        <fullName evidence="2">Uncharacterized protein</fullName>
    </submittedName>
</protein>